<accession>A0A0G1JLD7</accession>
<feature type="transmembrane region" description="Helical" evidence="1">
    <location>
        <begin position="163"/>
        <end position="184"/>
    </location>
</feature>
<comment type="caution">
    <text evidence="2">The sequence shown here is derived from an EMBL/GenBank/DDBJ whole genome shotgun (WGS) entry which is preliminary data.</text>
</comment>
<feature type="transmembrane region" description="Helical" evidence="1">
    <location>
        <begin position="34"/>
        <end position="52"/>
    </location>
</feature>
<feature type="transmembrane region" description="Helical" evidence="1">
    <location>
        <begin position="139"/>
        <end position="157"/>
    </location>
</feature>
<feature type="transmembrane region" description="Helical" evidence="1">
    <location>
        <begin position="58"/>
        <end position="77"/>
    </location>
</feature>
<dbReference type="AlphaFoldDB" id="A0A0G1JLD7"/>
<evidence type="ECO:0000256" key="1">
    <source>
        <dbReference type="SAM" id="Phobius"/>
    </source>
</evidence>
<keyword evidence="1" id="KW-0812">Transmembrane</keyword>
<keyword evidence="1" id="KW-0472">Membrane</keyword>
<evidence type="ECO:0000313" key="2">
    <source>
        <dbReference type="EMBL" id="KKT36259.1"/>
    </source>
</evidence>
<proteinExistence type="predicted"/>
<feature type="transmembrane region" description="Helical" evidence="1">
    <location>
        <begin position="6"/>
        <end position="22"/>
    </location>
</feature>
<organism evidence="2 3">
    <name type="scientific">Candidatus Gottesmanbacteria bacterium GW2011_GWB1_44_11c</name>
    <dbReference type="NCBI Taxonomy" id="1618447"/>
    <lineage>
        <taxon>Bacteria</taxon>
        <taxon>Candidatus Gottesmaniibacteriota</taxon>
    </lineage>
</organism>
<gene>
    <name evidence="2" type="ORF">UW22_C0041G0002</name>
</gene>
<protein>
    <submittedName>
        <fullName evidence="2">Uncharacterized protein</fullName>
    </submittedName>
</protein>
<feature type="transmembrane region" description="Helical" evidence="1">
    <location>
        <begin position="89"/>
        <end position="104"/>
    </location>
</feature>
<evidence type="ECO:0000313" key="3">
    <source>
        <dbReference type="Proteomes" id="UP000034617"/>
    </source>
</evidence>
<dbReference type="EMBL" id="LCHM01000041">
    <property type="protein sequence ID" value="KKT36259.1"/>
    <property type="molecule type" value="Genomic_DNA"/>
</dbReference>
<dbReference type="Proteomes" id="UP000034617">
    <property type="component" value="Unassembled WGS sequence"/>
</dbReference>
<reference evidence="2 3" key="1">
    <citation type="journal article" date="2015" name="Nature">
        <title>rRNA introns, odd ribosomes, and small enigmatic genomes across a large radiation of phyla.</title>
        <authorList>
            <person name="Brown C.T."/>
            <person name="Hug L.A."/>
            <person name="Thomas B.C."/>
            <person name="Sharon I."/>
            <person name="Castelle C.J."/>
            <person name="Singh A."/>
            <person name="Wilkins M.J."/>
            <person name="Williams K.H."/>
            <person name="Banfield J.F."/>
        </authorList>
    </citation>
    <scope>NUCLEOTIDE SEQUENCE [LARGE SCALE GENOMIC DNA]</scope>
</reference>
<feature type="transmembrane region" description="Helical" evidence="1">
    <location>
        <begin position="110"/>
        <end position="127"/>
    </location>
</feature>
<sequence>MLQTFGLLSAVIFPISYFPYVRDTLRGKTKPERASWFIWATLGAIAFFSQLAKGATDSLWLSGLGTFCSILIFLLSVRYGVGGFTKRDIVALCVAGIGLLLWSVTKEPAVALLLVIIVDAAGAYVTIVKSYENPESETLITWFLDGTAGLLSALSVGSFNVILLAYPLYICLANFATVGAILLGKIHLKTRGRKPASQGQALRS</sequence>
<keyword evidence="1" id="KW-1133">Transmembrane helix</keyword>
<name>A0A0G1JLD7_9BACT</name>